<dbReference type="InterPro" id="IPR050707">
    <property type="entry name" value="HTH_MetabolicPath_Reg"/>
</dbReference>
<keyword evidence="3" id="KW-0804">Transcription</keyword>
<comment type="caution">
    <text evidence="7">The sequence shown here is derived from an EMBL/GenBank/DDBJ whole genome shotgun (WGS) entry which is preliminary data.</text>
</comment>
<dbReference type="EMBL" id="BMGG01000004">
    <property type="protein sequence ID" value="GGC66446.1"/>
    <property type="molecule type" value="Genomic_DNA"/>
</dbReference>
<name>A0A916UBP0_9HYPH</name>
<proteinExistence type="predicted"/>
<evidence type="ECO:0000313" key="8">
    <source>
        <dbReference type="Proteomes" id="UP000637002"/>
    </source>
</evidence>
<evidence type="ECO:0000256" key="4">
    <source>
        <dbReference type="SAM" id="MobiDB-lite"/>
    </source>
</evidence>
<evidence type="ECO:0008006" key="9">
    <source>
        <dbReference type="Google" id="ProtNLM"/>
    </source>
</evidence>
<feature type="domain" description="IclR-ED" evidence="6">
    <location>
        <begin position="114"/>
        <end position="310"/>
    </location>
</feature>
<evidence type="ECO:0000256" key="3">
    <source>
        <dbReference type="ARBA" id="ARBA00023163"/>
    </source>
</evidence>
<dbReference type="Pfam" id="PF09339">
    <property type="entry name" value="HTH_IclR"/>
    <property type="match status" value="1"/>
</dbReference>
<dbReference type="GO" id="GO:0003677">
    <property type="term" value="F:DNA binding"/>
    <property type="evidence" value="ECO:0007669"/>
    <property type="project" value="UniProtKB-KW"/>
</dbReference>
<sequence length="320" mass="34020">MFSTAAFGGSGNHAREPVRDWNEANVTGLRMNQTSKAAKAGRPAGSRAQRAATGQEPESDLPSSEQGALRRGLAILDSLAATERPLTLAEISQQVGLTASTTHRLLQQLGESGRVLRLASGFILSPRSASPLSLYHPMSKLRRNASEVLRNLQTTYGPSASMTIVMGTERMVVELASGDDGFVPYFDTHLRTPLHASASGKMLLSSLAWPQASALLGPAPYPRLTASTIVDEAPLREDLERTAERGYATNFDEYCDGISAVGSPIVLPDGGLFGSIILTGRSKYFGKDSLPAMAGAVRSAAQLFSVAYPTVRNVALFVGR</sequence>
<evidence type="ECO:0000259" key="5">
    <source>
        <dbReference type="PROSITE" id="PS51077"/>
    </source>
</evidence>
<dbReference type="GO" id="GO:0045892">
    <property type="term" value="P:negative regulation of DNA-templated transcription"/>
    <property type="evidence" value="ECO:0007669"/>
    <property type="project" value="TreeGrafter"/>
</dbReference>
<keyword evidence="1" id="KW-0805">Transcription regulation</keyword>
<gene>
    <name evidence="7" type="ORF">GCM10010994_26320</name>
</gene>
<dbReference type="Gene3D" id="3.30.450.40">
    <property type="match status" value="1"/>
</dbReference>
<feature type="region of interest" description="Disordered" evidence="4">
    <location>
        <begin position="1"/>
        <end position="20"/>
    </location>
</feature>
<keyword evidence="2" id="KW-0238">DNA-binding</keyword>
<dbReference type="Pfam" id="PF01614">
    <property type="entry name" value="IclR_C"/>
    <property type="match status" value="1"/>
</dbReference>
<feature type="region of interest" description="Disordered" evidence="4">
    <location>
        <begin position="30"/>
        <end position="67"/>
    </location>
</feature>
<evidence type="ECO:0000256" key="2">
    <source>
        <dbReference type="ARBA" id="ARBA00023125"/>
    </source>
</evidence>
<dbReference type="InterPro" id="IPR005471">
    <property type="entry name" value="Tscrpt_reg_IclR_N"/>
</dbReference>
<dbReference type="SMART" id="SM00346">
    <property type="entry name" value="HTH_ICLR"/>
    <property type="match status" value="1"/>
</dbReference>
<dbReference type="SUPFAM" id="SSF55781">
    <property type="entry name" value="GAF domain-like"/>
    <property type="match status" value="1"/>
</dbReference>
<dbReference type="Proteomes" id="UP000637002">
    <property type="component" value="Unassembled WGS sequence"/>
</dbReference>
<dbReference type="PROSITE" id="PS51077">
    <property type="entry name" value="HTH_ICLR"/>
    <property type="match status" value="1"/>
</dbReference>
<dbReference type="Gene3D" id="1.10.10.10">
    <property type="entry name" value="Winged helix-like DNA-binding domain superfamily/Winged helix DNA-binding domain"/>
    <property type="match status" value="1"/>
</dbReference>
<reference evidence="7" key="1">
    <citation type="journal article" date="2014" name="Int. J. Syst. Evol. Microbiol.">
        <title>Complete genome sequence of Corynebacterium casei LMG S-19264T (=DSM 44701T), isolated from a smear-ripened cheese.</title>
        <authorList>
            <consortium name="US DOE Joint Genome Institute (JGI-PGF)"/>
            <person name="Walter F."/>
            <person name="Albersmeier A."/>
            <person name="Kalinowski J."/>
            <person name="Ruckert C."/>
        </authorList>
    </citation>
    <scope>NUCLEOTIDE SEQUENCE</scope>
    <source>
        <strain evidence="7">CGMCC 1.12919</strain>
    </source>
</reference>
<dbReference type="AlphaFoldDB" id="A0A916UBP0"/>
<keyword evidence="8" id="KW-1185">Reference proteome</keyword>
<evidence type="ECO:0000313" key="7">
    <source>
        <dbReference type="EMBL" id="GGC66446.1"/>
    </source>
</evidence>
<dbReference type="PANTHER" id="PTHR30136:SF35">
    <property type="entry name" value="HTH-TYPE TRANSCRIPTIONAL REGULATOR RV1719"/>
    <property type="match status" value="1"/>
</dbReference>
<dbReference type="PROSITE" id="PS51078">
    <property type="entry name" value="ICLR_ED"/>
    <property type="match status" value="1"/>
</dbReference>
<dbReference type="InterPro" id="IPR014757">
    <property type="entry name" value="Tscrpt_reg_IclR_C"/>
</dbReference>
<dbReference type="InterPro" id="IPR036388">
    <property type="entry name" value="WH-like_DNA-bd_sf"/>
</dbReference>
<dbReference type="GO" id="GO:0003700">
    <property type="term" value="F:DNA-binding transcription factor activity"/>
    <property type="evidence" value="ECO:0007669"/>
    <property type="project" value="TreeGrafter"/>
</dbReference>
<organism evidence="7 8">
    <name type="scientific">Chelatococcus reniformis</name>
    <dbReference type="NCBI Taxonomy" id="1494448"/>
    <lineage>
        <taxon>Bacteria</taxon>
        <taxon>Pseudomonadati</taxon>
        <taxon>Pseudomonadota</taxon>
        <taxon>Alphaproteobacteria</taxon>
        <taxon>Hyphomicrobiales</taxon>
        <taxon>Chelatococcaceae</taxon>
        <taxon>Chelatococcus</taxon>
    </lineage>
</organism>
<feature type="domain" description="HTH iclR-type" evidence="5">
    <location>
        <begin position="66"/>
        <end position="126"/>
    </location>
</feature>
<protein>
    <recommendedName>
        <fullName evidence="9">IclR family transcriptional regulator</fullName>
    </recommendedName>
</protein>
<reference evidence="7" key="2">
    <citation type="submission" date="2020-09" db="EMBL/GenBank/DDBJ databases">
        <authorList>
            <person name="Sun Q."/>
            <person name="Zhou Y."/>
        </authorList>
    </citation>
    <scope>NUCLEOTIDE SEQUENCE</scope>
    <source>
        <strain evidence="7">CGMCC 1.12919</strain>
    </source>
</reference>
<dbReference type="PANTHER" id="PTHR30136">
    <property type="entry name" value="HELIX-TURN-HELIX TRANSCRIPTIONAL REGULATOR, ICLR FAMILY"/>
    <property type="match status" value="1"/>
</dbReference>
<accession>A0A916UBP0</accession>
<dbReference type="InterPro" id="IPR029016">
    <property type="entry name" value="GAF-like_dom_sf"/>
</dbReference>
<evidence type="ECO:0000256" key="1">
    <source>
        <dbReference type="ARBA" id="ARBA00023015"/>
    </source>
</evidence>
<dbReference type="InterPro" id="IPR036390">
    <property type="entry name" value="WH_DNA-bd_sf"/>
</dbReference>
<evidence type="ECO:0000259" key="6">
    <source>
        <dbReference type="PROSITE" id="PS51078"/>
    </source>
</evidence>
<dbReference type="SUPFAM" id="SSF46785">
    <property type="entry name" value="Winged helix' DNA-binding domain"/>
    <property type="match status" value="1"/>
</dbReference>